<dbReference type="AlphaFoldDB" id="Q5YY42"/>
<evidence type="ECO:0000259" key="2">
    <source>
        <dbReference type="Pfam" id="PF06722"/>
    </source>
</evidence>
<dbReference type="HOGENOM" id="CLU_000537_7_4_11"/>
<dbReference type="InterPro" id="IPR002213">
    <property type="entry name" value="UDP_glucos_trans"/>
</dbReference>
<keyword evidence="3" id="KW-0808">Transferase</keyword>
<gene>
    <name evidence="3" type="ordered locus">NFA_20530</name>
</gene>
<dbReference type="OrthoDB" id="5488434at2"/>
<dbReference type="GO" id="GO:0008194">
    <property type="term" value="F:UDP-glycosyltransferase activity"/>
    <property type="evidence" value="ECO:0007669"/>
    <property type="project" value="InterPro"/>
</dbReference>
<dbReference type="Proteomes" id="UP000006820">
    <property type="component" value="Chromosome"/>
</dbReference>
<evidence type="ECO:0000313" key="4">
    <source>
        <dbReference type="Proteomes" id="UP000006820"/>
    </source>
</evidence>
<accession>Q5YY42</accession>
<dbReference type="STRING" id="247156.NFA_20530"/>
<reference evidence="3 4" key="1">
    <citation type="journal article" date="2004" name="Proc. Natl. Acad. Sci. U.S.A.">
        <title>The complete genomic sequence of Nocardia farcinica IFM 10152.</title>
        <authorList>
            <person name="Ishikawa J."/>
            <person name="Yamashita A."/>
            <person name="Mikami Y."/>
            <person name="Hoshino Y."/>
            <person name="Kurita H."/>
            <person name="Hotta K."/>
            <person name="Shiba T."/>
            <person name="Hattori M."/>
        </authorList>
    </citation>
    <scope>NUCLEOTIDE SEQUENCE [LARGE SCALE GENOMIC DNA]</scope>
    <source>
        <strain evidence="3 4">IFM 10152</strain>
    </source>
</reference>
<dbReference type="CDD" id="cd03784">
    <property type="entry name" value="GT1_Gtf-like"/>
    <property type="match status" value="1"/>
</dbReference>
<protein>
    <submittedName>
        <fullName evidence="3">Putative glycosyltransferase</fullName>
    </submittedName>
</protein>
<keyword evidence="4" id="KW-1185">Reference proteome</keyword>
<feature type="domain" description="Erythromycin biosynthesis protein CIII-like C-terminal" evidence="2">
    <location>
        <begin position="234"/>
        <end position="373"/>
    </location>
</feature>
<dbReference type="eggNOG" id="COG1819">
    <property type="taxonomic scope" value="Bacteria"/>
</dbReference>
<dbReference type="GO" id="GO:0017000">
    <property type="term" value="P:antibiotic biosynthetic process"/>
    <property type="evidence" value="ECO:0007669"/>
    <property type="project" value="UniProtKB-ARBA"/>
</dbReference>
<dbReference type="Pfam" id="PF06722">
    <property type="entry name" value="EryCIII-like_C"/>
    <property type="match status" value="1"/>
</dbReference>
<dbReference type="SUPFAM" id="SSF53756">
    <property type="entry name" value="UDP-Glycosyltransferase/glycogen phosphorylase"/>
    <property type="match status" value="1"/>
</dbReference>
<dbReference type="InterPro" id="IPR010610">
    <property type="entry name" value="EryCIII-like_C"/>
</dbReference>
<dbReference type="EMBL" id="AP006618">
    <property type="protein sequence ID" value="BAD56899.1"/>
    <property type="molecule type" value="Genomic_DNA"/>
</dbReference>
<proteinExistence type="predicted"/>
<dbReference type="Gene3D" id="3.40.50.2000">
    <property type="entry name" value="Glycogen Phosphorylase B"/>
    <property type="match status" value="2"/>
</dbReference>
<name>Q5YY42_NOCFA</name>
<dbReference type="RefSeq" id="WP_011208584.1">
    <property type="nucleotide sequence ID" value="NC_006361.1"/>
</dbReference>
<organism evidence="3 4">
    <name type="scientific">Nocardia farcinica (strain IFM 10152)</name>
    <dbReference type="NCBI Taxonomy" id="247156"/>
    <lineage>
        <taxon>Bacteria</taxon>
        <taxon>Bacillati</taxon>
        <taxon>Actinomycetota</taxon>
        <taxon>Actinomycetes</taxon>
        <taxon>Mycobacteriales</taxon>
        <taxon>Nocardiaceae</taxon>
        <taxon>Nocardia</taxon>
    </lineage>
</organism>
<dbReference type="PANTHER" id="PTHR48050:SF13">
    <property type="entry name" value="STEROL 3-BETA-GLUCOSYLTRANSFERASE UGT80A2"/>
    <property type="match status" value="1"/>
</dbReference>
<dbReference type="PANTHER" id="PTHR48050">
    <property type="entry name" value="STEROL 3-BETA-GLUCOSYLTRANSFERASE"/>
    <property type="match status" value="1"/>
</dbReference>
<dbReference type="InterPro" id="IPR050426">
    <property type="entry name" value="Glycosyltransferase_28"/>
</dbReference>
<dbReference type="CAZy" id="GT1">
    <property type="family name" value="Glycosyltransferase Family 1"/>
</dbReference>
<sequence>MRLLFSVTPAFGHLFPVLPLARAALAQGHQVGVLASAGMADTLAHELPGADHLPAGTMPLEFSLEAQRRTGLDVMQPTPEVIGEIFGGVRLEAAFDEAMAAAPGWRADTVIAEAFDTVGPAVAAALQLPWHQVGLGPALPEPIVAQITGAAAKRYSERGLDPTPPRCYIDPCPPAVQTPDLRRDVPRLPLRPQPHASPGSTWEPPTGQPGRPRVLVTLGTIFSDRAVLDEVVRAVASTGATVIATIGMAMREEQAAGQQVAHPESVHFVQFAPMEQLLSGIDLVVCAGGSGTVLAAMSRGIPLVIWPQGADQPINAARARAAGVALAVDTAAALTQAVDTALHDPALRAAAATAARQIAALPAPHDVLDEIIRLSSVTE</sequence>
<evidence type="ECO:0000256" key="1">
    <source>
        <dbReference type="SAM" id="MobiDB-lite"/>
    </source>
</evidence>
<dbReference type="GeneID" id="61132827"/>
<feature type="region of interest" description="Disordered" evidence="1">
    <location>
        <begin position="186"/>
        <end position="210"/>
    </location>
</feature>
<dbReference type="GO" id="GO:0016758">
    <property type="term" value="F:hexosyltransferase activity"/>
    <property type="evidence" value="ECO:0007669"/>
    <property type="project" value="UniProtKB-ARBA"/>
</dbReference>
<evidence type="ECO:0000313" key="3">
    <source>
        <dbReference type="EMBL" id="BAD56899.1"/>
    </source>
</evidence>
<dbReference type="KEGG" id="nfa:NFA_20530"/>